<gene>
    <name evidence="10" type="ORF">S06H3_14060</name>
</gene>
<dbReference type="InterPro" id="IPR017896">
    <property type="entry name" value="4Fe4S_Fe-S-bd"/>
</dbReference>
<comment type="caution">
    <text evidence="10">The sequence shown here is derived from an EMBL/GenBank/DDBJ whole genome shotgun (WGS) entry which is preliminary data.</text>
</comment>
<dbReference type="Gene3D" id="3.40.50.720">
    <property type="entry name" value="NAD(P)-binding Rossmann-like Domain"/>
    <property type="match status" value="1"/>
</dbReference>
<accession>X1LEL4</accession>
<dbReference type="Gene3D" id="3.50.50.60">
    <property type="entry name" value="FAD/NAD(P)-binding domain"/>
    <property type="match status" value="1"/>
</dbReference>
<dbReference type="SUPFAM" id="SSF51971">
    <property type="entry name" value="Nucleotide-binding domain"/>
    <property type="match status" value="1"/>
</dbReference>
<feature type="domain" description="4Fe-4S ferredoxin-type" evidence="9">
    <location>
        <begin position="89"/>
        <end position="119"/>
    </location>
</feature>
<dbReference type="GO" id="GO:0051539">
    <property type="term" value="F:4 iron, 4 sulfur cluster binding"/>
    <property type="evidence" value="ECO:0007669"/>
    <property type="project" value="UniProtKB-KW"/>
</dbReference>
<proteinExistence type="inferred from homology"/>
<dbReference type="SUPFAM" id="SSF46548">
    <property type="entry name" value="alpha-helical ferredoxin"/>
    <property type="match status" value="1"/>
</dbReference>
<dbReference type="Pfam" id="PF14691">
    <property type="entry name" value="Fer4_20"/>
    <property type="match status" value="1"/>
</dbReference>
<keyword evidence="5" id="KW-0274">FAD</keyword>
<evidence type="ECO:0000256" key="4">
    <source>
        <dbReference type="ARBA" id="ARBA00022723"/>
    </source>
</evidence>
<keyword evidence="3" id="KW-0004">4Fe-4S</keyword>
<keyword evidence="7" id="KW-0408">Iron</keyword>
<evidence type="ECO:0000256" key="7">
    <source>
        <dbReference type="ARBA" id="ARBA00023004"/>
    </source>
</evidence>
<dbReference type="Pfam" id="PF13450">
    <property type="entry name" value="NAD_binding_8"/>
    <property type="match status" value="1"/>
</dbReference>
<evidence type="ECO:0000313" key="10">
    <source>
        <dbReference type="EMBL" id="GAI17528.1"/>
    </source>
</evidence>
<evidence type="ECO:0000256" key="8">
    <source>
        <dbReference type="ARBA" id="ARBA00023014"/>
    </source>
</evidence>
<dbReference type="EMBL" id="BARV01006871">
    <property type="protein sequence ID" value="GAI17528.1"/>
    <property type="molecule type" value="Genomic_DNA"/>
</dbReference>
<keyword evidence="4" id="KW-0479">Metal-binding</keyword>
<dbReference type="PROSITE" id="PS51379">
    <property type="entry name" value="4FE4S_FER_2"/>
    <property type="match status" value="1"/>
</dbReference>
<evidence type="ECO:0000256" key="3">
    <source>
        <dbReference type="ARBA" id="ARBA00022485"/>
    </source>
</evidence>
<keyword evidence="5" id="KW-0285">Flavoprotein</keyword>
<evidence type="ECO:0000256" key="2">
    <source>
        <dbReference type="ARBA" id="ARBA00006561"/>
    </source>
</evidence>
<dbReference type="PANTHER" id="PTHR43498:SF1">
    <property type="entry name" value="COB--COM HETERODISULFIDE REDUCTASE IRON-SULFUR SUBUNIT A"/>
    <property type="match status" value="1"/>
</dbReference>
<evidence type="ECO:0000256" key="1">
    <source>
        <dbReference type="ARBA" id="ARBA00001974"/>
    </source>
</evidence>
<keyword evidence="8" id="KW-0411">Iron-sulfur</keyword>
<dbReference type="PANTHER" id="PTHR43498">
    <property type="entry name" value="FERREDOXIN:COB-COM HETERODISULFIDE REDUCTASE SUBUNIT A"/>
    <property type="match status" value="1"/>
</dbReference>
<protein>
    <recommendedName>
        <fullName evidence="9">4Fe-4S ferredoxin-type domain-containing protein</fullName>
    </recommendedName>
</protein>
<keyword evidence="6" id="KW-0560">Oxidoreductase</keyword>
<dbReference type="InterPro" id="IPR039650">
    <property type="entry name" value="HdrA-like"/>
</dbReference>
<dbReference type="Pfam" id="PF00037">
    <property type="entry name" value="Fer4"/>
    <property type="match status" value="1"/>
</dbReference>
<dbReference type="Pfam" id="PF12831">
    <property type="entry name" value="FAD_oxidored"/>
    <property type="match status" value="1"/>
</dbReference>
<evidence type="ECO:0000256" key="6">
    <source>
        <dbReference type="ARBA" id="ARBA00023002"/>
    </source>
</evidence>
<dbReference type="GO" id="GO:0046872">
    <property type="term" value="F:metal ion binding"/>
    <property type="evidence" value="ECO:0007669"/>
    <property type="project" value="UniProtKB-KW"/>
</dbReference>
<dbReference type="InterPro" id="IPR028261">
    <property type="entry name" value="DPD_II"/>
</dbReference>
<dbReference type="AlphaFoldDB" id="X1LEL4"/>
<organism evidence="10">
    <name type="scientific">marine sediment metagenome</name>
    <dbReference type="NCBI Taxonomy" id="412755"/>
    <lineage>
        <taxon>unclassified sequences</taxon>
        <taxon>metagenomes</taxon>
        <taxon>ecological metagenomes</taxon>
    </lineage>
</organism>
<dbReference type="Gene3D" id="1.10.1060.10">
    <property type="entry name" value="Alpha-helical ferredoxin"/>
    <property type="match status" value="1"/>
</dbReference>
<dbReference type="InterPro" id="IPR036188">
    <property type="entry name" value="FAD/NAD-bd_sf"/>
</dbReference>
<dbReference type="InterPro" id="IPR009051">
    <property type="entry name" value="Helical_ferredxn"/>
</dbReference>
<evidence type="ECO:0000259" key="9">
    <source>
        <dbReference type="PROSITE" id="PS51379"/>
    </source>
</evidence>
<dbReference type="GO" id="GO:0016491">
    <property type="term" value="F:oxidoreductase activity"/>
    <property type="evidence" value="ECO:0007669"/>
    <property type="project" value="UniProtKB-KW"/>
</dbReference>
<comment type="cofactor">
    <cofactor evidence="1">
        <name>FAD</name>
        <dbReference type="ChEBI" id="CHEBI:57692"/>
    </cofactor>
</comment>
<reference evidence="10" key="1">
    <citation type="journal article" date="2014" name="Front. Microbiol.">
        <title>High frequency of phylogenetically diverse reductive dehalogenase-homologous genes in deep subseafloor sedimentary metagenomes.</title>
        <authorList>
            <person name="Kawai M."/>
            <person name="Futagami T."/>
            <person name="Toyoda A."/>
            <person name="Takaki Y."/>
            <person name="Nishi S."/>
            <person name="Hori S."/>
            <person name="Arai W."/>
            <person name="Tsubouchi T."/>
            <person name="Morono Y."/>
            <person name="Uchiyama I."/>
            <person name="Ito T."/>
            <person name="Fujiyama A."/>
            <person name="Inagaki F."/>
            <person name="Takami H."/>
        </authorList>
    </citation>
    <scope>NUCLEOTIDE SEQUENCE</scope>
    <source>
        <strain evidence="10">Expedition CK06-06</strain>
    </source>
</reference>
<dbReference type="SUPFAM" id="SSF51905">
    <property type="entry name" value="FAD/NAD(P)-binding domain"/>
    <property type="match status" value="1"/>
</dbReference>
<dbReference type="PRINTS" id="PR00419">
    <property type="entry name" value="ADXRDTASE"/>
</dbReference>
<comment type="similarity">
    <text evidence="2">Belongs to the HdrA family.</text>
</comment>
<evidence type="ECO:0000256" key="5">
    <source>
        <dbReference type="ARBA" id="ARBA00022827"/>
    </source>
</evidence>
<name>X1LEL4_9ZZZZ</name>
<dbReference type="InterPro" id="IPR017900">
    <property type="entry name" value="4Fe4S_Fe_S_CS"/>
</dbReference>
<sequence>MVGGGIGGIQAALDLAESGYKVYLVEKSPAIGGVMAQLDKTFPTLDCSMCILSPKLIECGRHPNIELLSCSELLEVDGEPGNFKAKVLKHPRYVDVTKCTGCAECAEVCPVEVASEFEQSLAARKAIFRPFAQAFPNAFAIEKRERAPCTLTCPAGTNVQGYVALIAKKKYEEALSLIRERLPIPGVLGRICPAPCEEKCNRQLLDDPIAIRSLKRFAADMSKDELPPLEVEEKEEKVAIIGSGPAGLTCACQLRREGYKVTIFEALPVVGGMLYVGIPDYRLPKEILEKEVEGIKRLGVKIKTNAPPFQASL</sequence>
<dbReference type="PROSITE" id="PS00198">
    <property type="entry name" value="4FE4S_FER_1"/>
    <property type="match status" value="1"/>
</dbReference>